<evidence type="ECO:0000313" key="2">
    <source>
        <dbReference type="EMBL" id="SCZ51617.1"/>
    </source>
</evidence>
<reference evidence="2 3" key="1">
    <citation type="submission" date="2016-10" db="EMBL/GenBank/DDBJ databases">
        <authorList>
            <person name="de Groot N.N."/>
        </authorList>
    </citation>
    <scope>NUCLEOTIDE SEQUENCE [LARGE SCALE GENOMIC DNA]</scope>
    <source>
        <strain evidence="2 3">HLD2</strain>
    </source>
</reference>
<dbReference type="EMBL" id="FMWD01000002">
    <property type="protein sequence ID" value="SCZ51617.1"/>
    <property type="molecule type" value="Genomic_DNA"/>
</dbReference>
<proteinExistence type="predicted"/>
<dbReference type="RefSeq" id="WP_139181420.1">
    <property type="nucleotide sequence ID" value="NZ_FMWD01000002.1"/>
</dbReference>
<dbReference type="STRING" id="415747.SAMN03097708_00543"/>
<dbReference type="PROSITE" id="PS00409">
    <property type="entry name" value="PROKAR_NTER_METHYL"/>
    <property type="match status" value="1"/>
</dbReference>
<organism evidence="2 3">
    <name type="scientific">Thiohalomonas denitrificans</name>
    <dbReference type="NCBI Taxonomy" id="415747"/>
    <lineage>
        <taxon>Bacteria</taxon>
        <taxon>Pseudomonadati</taxon>
        <taxon>Pseudomonadota</taxon>
        <taxon>Gammaproteobacteria</taxon>
        <taxon>Thiohalomonadales</taxon>
        <taxon>Thiohalomonadaceae</taxon>
        <taxon>Thiohalomonas</taxon>
    </lineage>
</organism>
<keyword evidence="1" id="KW-0812">Transmembrane</keyword>
<dbReference type="NCBIfam" id="TIGR02532">
    <property type="entry name" value="IV_pilin_GFxxxE"/>
    <property type="match status" value="1"/>
</dbReference>
<gene>
    <name evidence="2" type="ORF">SAMN03097708_00543</name>
</gene>
<dbReference type="Pfam" id="PF16074">
    <property type="entry name" value="PilW"/>
    <property type="match status" value="1"/>
</dbReference>
<name>A0A1G5PQC3_9GAMM</name>
<evidence type="ECO:0000256" key="1">
    <source>
        <dbReference type="SAM" id="Phobius"/>
    </source>
</evidence>
<dbReference type="OrthoDB" id="5296662at2"/>
<dbReference type="Proteomes" id="UP000199648">
    <property type="component" value="Unassembled WGS sequence"/>
</dbReference>
<accession>A0A1G5PQC3</accession>
<protein>
    <submittedName>
        <fullName evidence="2">Type IV pilus assembly protein PilW</fullName>
    </submittedName>
</protein>
<keyword evidence="1" id="KW-0472">Membrane</keyword>
<dbReference type="GO" id="GO:0043683">
    <property type="term" value="P:type IV pilus assembly"/>
    <property type="evidence" value="ECO:0007669"/>
    <property type="project" value="InterPro"/>
</dbReference>
<feature type="transmembrane region" description="Helical" evidence="1">
    <location>
        <begin position="12"/>
        <end position="33"/>
    </location>
</feature>
<dbReference type="InterPro" id="IPR032092">
    <property type="entry name" value="PilW"/>
</dbReference>
<dbReference type="InterPro" id="IPR012902">
    <property type="entry name" value="N_methyl_site"/>
</dbReference>
<keyword evidence="3" id="KW-1185">Reference proteome</keyword>
<dbReference type="AlphaFoldDB" id="A0A1G5PQC3"/>
<evidence type="ECO:0000313" key="3">
    <source>
        <dbReference type="Proteomes" id="UP000199648"/>
    </source>
</evidence>
<sequence length="345" mass="36747">MAIPGKLPRQQGLSLVELMVAVVIGLMLLAGLLSVVTNSSKSYGELNKTSRQLENGRYALGLLADEIQHAGFYGGHFNLGSAPGTLPDVCSTTQAVLASALPLPIQGLDDPTSPGLSCLDDANHLDGTDILVVRRASTTAGTLGALELNRFYVQGTGEGVVLEQENDVHTVSDDVATFKLERRDDVDGSLEPAPVYPFTTHIYFVSPCSEPSGSVCDGSADGGSPIPTLNRLKLTVDGSGPTWEREPLVEGIEMLQIDYGVDDDGDGSPTGSYVTNPTTADGWSNVVTARVNILARHIEPSGGHQDVKIYTLGEHGTVGPFNDRYKRHVYSTTVRASNPSMRRQQ</sequence>
<dbReference type="Pfam" id="PF07963">
    <property type="entry name" value="N_methyl"/>
    <property type="match status" value="1"/>
</dbReference>
<keyword evidence="1" id="KW-1133">Transmembrane helix</keyword>